<dbReference type="Proteomes" id="UP001164929">
    <property type="component" value="Chromosome 18"/>
</dbReference>
<feature type="compositionally biased region" description="Pro residues" evidence="1">
    <location>
        <begin position="49"/>
        <end position="62"/>
    </location>
</feature>
<accession>A0AAD6L9V5</accession>
<name>A0AAD6L9V5_9ROSI</name>
<keyword evidence="3" id="KW-1185">Reference proteome</keyword>
<evidence type="ECO:0000313" key="2">
    <source>
        <dbReference type="EMBL" id="KAJ6956791.1"/>
    </source>
</evidence>
<dbReference type="EMBL" id="JAQIZT010000018">
    <property type="protein sequence ID" value="KAJ6956791.1"/>
    <property type="molecule type" value="Genomic_DNA"/>
</dbReference>
<reference evidence="2 3" key="1">
    <citation type="journal article" date="2023" name="Mol. Ecol. Resour.">
        <title>Chromosome-level genome assembly of a triploid poplar Populus alba 'Berolinensis'.</title>
        <authorList>
            <person name="Chen S."/>
            <person name="Yu Y."/>
            <person name="Wang X."/>
            <person name="Wang S."/>
            <person name="Zhang T."/>
            <person name="Zhou Y."/>
            <person name="He R."/>
            <person name="Meng N."/>
            <person name="Wang Y."/>
            <person name="Liu W."/>
            <person name="Liu Z."/>
            <person name="Liu J."/>
            <person name="Guo Q."/>
            <person name="Huang H."/>
            <person name="Sederoff R.R."/>
            <person name="Wang G."/>
            <person name="Qu G."/>
            <person name="Chen S."/>
        </authorList>
    </citation>
    <scope>NUCLEOTIDE SEQUENCE [LARGE SCALE GENOMIC DNA]</scope>
    <source>
        <strain evidence="2">SC-2020</strain>
    </source>
</reference>
<feature type="region of interest" description="Disordered" evidence="1">
    <location>
        <begin position="42"/>
        <end position="62"/>
    </location>
</feature>
<dbReference type="AlphaFoldDB" id="A0AAD6L9V5"/>
<organism evidence="2 3">
    <name type="scientific">Populus alba x Populus x berolinensis</name>
    <dbReference type="NCBI Taxonomy" id="444605"/>
    <lineage>
        <taxon>Eukaryota</taxon>
        <taxon>Viridiplantae</taxon>
        <taxon>Streptophyta</taxon>
        <taxon>Embryophyta</taxon>
        <taxon>Tracheophyta</taxon>
        <taxon>Spermatophyta</taxon>
        <taxon>Magnoliopsida</taxon>
        <taxon>eudicotyledons</taxon>
        <taxon>Gunneridae</taxon>
        <taxon>Pentapetalae</taxon>
        <taxon>rosids</taxon>
        <taxon>fabids</taxon>
        <taxon>Malpighiales</taxon>
        <taxon>Salicaceae</taxon>
        <taxon>Saliceae</taxon>
        <taxon>Populus</taxon>
    </lineage>
</organism>
<protein>
    <submittedName>
        <fullName evidence="2">Uncharacterized protein</fullName>
    </submittedName>
</protein>
<evidence type="ECO:0000256" key="1">
    <source>
        <dbReference type="SAM" id="MobiDB-lite"/>
    </source>
</evidence>
<sequence length="62" mass="6881">MKHVIGDGMTTSLWFDNWHPHSPLADTYVNVSSMIQEYIHQATISPTSNRPPLPPIPSATPP</sequence>
<evidence type="ECO:0000313" key="3">
    <source>
        <dbReference type="Proteomes" id="UP001164929"/>
    </source>
</evidence>
<gene>
    <name evidence="2" type="ORF">NC653_038868</name>
</gene>
<proteinExistence type="predicted"/>
<comment type="caution">
    <text evidence="2">The sequence shown here is derived from an EMBL/GenBank/DDBJ whole genome shotgun (WGS) entry which is preliminary data.</text>
</comment>